<sequence>RTHQNDFVSSSKTALPPSTDYECDYTIPSQINNDYHNQISNMNAAELEQRYGRNVDKSNVSLGRTLNKRQEQLLNQSTKLRPLQMNNTDDDYMNRRLNPFEVPARLTRKYGFTTDKQ</sequence>
<gene>
    <name evidence="1" type="ORF">QYT958_LOCUS37828</name>
</gene>
<evidence type="ECO:0000313" key="2">
    <source>
        <dbReference type="Proteomes" id="UP000663848"/>
    </source>
</evidence>
<protein>
    <submittedName>
        <fullName evidence="1">Uncharacterized protein</fullName>
    </submittedName>
</protein>
<evidence type="ECO:0000313" key="1">
    <source>
        <dbReference type="EMBL" id="CAF4998077.1"/>
    </source>
</evidence>
<organism evidence="1 2">
    <name type="scientific">Rotaria socialis</name>
    <dbReference type="NCBI Taxonomy" id="392032"/>
    <lineage>
        <taxon>Eukaryota</taxon>
        <taxon>Metazoa</taxon>
        <taxon>Spiralia</taxon>
        <taxon>Gnathifera</taxon>
        <taxon>Rotifera</taxon>
        <taxon>Eurotatoria</taxon>
        <taxon>Bdelloidea</taxon>
        <taxon>Philodinida</taxon>
        <taxon>Philodinidae</taxon>
        <taxon>Rotaria</taxon>
    </lineage>
</organism>
<name>A0A822AXN8_9BILA</name>
<reference evidence="1" key="1">
    <citation type="submission" date="2021-02" db="EMBL/GenBank/DDBJ databases">
        <authorList>
            <person name="Nowell W R."/>
        </authorList>
    </citation>
    <scope>NUCLEOTIDE SEQUENCE</scope>
</reference>
<proteinExistence type="predicted"/>
<dbReference type="EMBL" id="CAJOBR010032167">
    <property type="protein sequence ID" value="CAF4998077.1"/>
    <property type="molecule type" value="Genomic_DNA"/>
</dbReference>
<comment type="caution">
    <text evidence="1">The sequence shown here is derived from an EMBL/GenBank/DDBJ whole genome shotgun (WGS) entry which is preliminary data.</text>
</comment>
<accession>A0A822AXN8</accession>
<feature type="non-terminal residue" evidence="1">
    <location>
        <position position="1"/>
    </location>
</feature>
<dbReference type="AlphaFoldDB" id="A0A822AXN8"/>
<dbReference type="Proteomes" id="UP000663848">
    <property type="component" value="Unassembled WGS sequence"/>
</dbReference>